<dbReference type="Pfam" id="PF07727">
    <property type="entry name" value="RVT_2"/>
    <property type="match status" value="1"/>
</dbReference>
<organism evidence="2 3">
    <name type="scientific">Austropuccinia psidii MF-1</name>
    <dbReference type="NCBI Taxonomy" id="1389203"/>
    <lineage>
        <taxon>Eukaryota</taxon>
        <taxon>Fungi</taxon>
        <taxon>Dikarya</taxon>
        <taxon>Basidiomycota</taxon>
        <taxon>Pucciniomycotina</taxon>
        <taxon>Pucciniomycetes</taxon>
        <taxon>Pucciniales</taxon>
        <taxon>Sphaerophragmiaceae</taxon>
        <taxon>Austropuccinia</taxon>
    </lineage>
</organism>
<sequence length="500" mass="56387">MEKLRVWDVVELDPSYKLVGTTWVFKLKQNHLNEVVEHKARLCAQGFTQVQGVDFEKTYSPTGRLNSLRTLIAFAATTGLQFYQIDVKSAFLNAPLSETVFLSIPQGLHQDRRKMCLRLNKAIYGLKQAPLAWYQRLKNWLVTKGFTSCNLDPCVFHRKGEHPIWLYIHVDDIAIFGKAVDDFKNEIAGEFEIKDIGVADLMLGIKIGQDKSHLSLDQQHFTDSLLHLYGMDNCKPVSTPLIPNQHLSAATEKEEAEFRALGINYRSAVGSINYLSTATRPDLSFAVSSLSQFLEKPGIEHWRAFLHVLRYLRGTDDLGLVYSRNHQTGIRAYSDADWGNCRETRRSVTGYLTTFNNCLVLWKTCKQPTVSLSTSEAEYKSLCDLTSKLLWLRQWCEESGLLLGSSPIPVHEDNQGCISTANGDSGINGKRMKHVDIQLHFVKEAIKTSKVRLVYTPTDNMLADFLTKSTSRPTLYRALKRLGVVCLGVRGCVENTGADC</sequence>
<accession>A0A9Q3E7N1</accession>
<gene>
    <name evidence="2" type="ORF">O181_055944</name>
</gene>
<dbReference type="PANTHER" id="PTHR11439:SF463">
    <property type="entry name" value="REVERSE TRANSCRIPTASE TY1_COPIA-TYPE DOMAIN-CONTAINING PROTEIN"/>
    <property type="match status" value="1"/>
</dbReference>
<dbReference type="AlphaFoldDB" id="A0A9Q3E7N1"/>
<dbReference type="InterPro" id="IPR043502">
    <property type="entry name" value="DNA/RNA_pol_sf"/>
</dbReference>
<proteinExistence type="predicted"/>
<dbReference type="EMBL" id="AVOT02025125">
    <property type="protein sequence ID" value="MBW0516229.1"/>
    <property type="molecule type" value="Genomic_DNA"/>
</dbReference>
<evidence type="ECO:0000313" key="3">
    <source>
        <dbReference type="Proteomes" id="UP000765509"/>
    </source>
</evidence>
<feature type="domain" description="Reverse transcriptase Ty1/copia-type" evidence="1">
    <location>
        <begin position="5"/>
        <end position="242"/>
    </location>
</feature>
<dbReference type="Proteomes" id="UP000765509">
    <property type="component" value="Unassembled WGS sequence"/>
</dbReference>
<dbReference type="CDD" id="cd09272">
    <property type="entry name" value="RNase_HI_RT_Ty1"/>
    <property type="match status" value="1"/>
</dbReference>
<name>A0A9Q3E7N1_9BASI</name>
<comment type="caution">
    <text evidence="2">The sequence shown here is derived from an EMBL/GenBank/DDBJ whole genome shotgun (WGS) entry which is preliminary data.</text>
</comment>
<dbReference type="PANTHER" id="PTHR11439">
    <property type="entry name" value="GAG-POL-RELATED RETROTRANSPOSON"/>
    <property type="match status" value="1"/>
</dbReference>
<dbReference type="InterPro" id="IPR013103">
    <property type="entry name" value="RVT_2"/>
</dbReference>
<evidence type="ECO:0000259" key="1">
    <source>
        <dbReference type="Pfam" id="PF07727"/>
    </source>
</evidence>
<dbReference type="OrthoDB" id="3344688at2759"/>
<protein>
    <recommendedName>
        <fullName evidence="1">Reverse transcriptase Ty1/copia-type domain-containing protein</fullName>
    </recommendedName>
</protein>
<dbReference type="SUPFAM" id="SSF56672">
    <property type="entry name" value="DNA/RNA polymerases"/>
    <property type="match status" value="1"/>
</dbReference>
<reference evidence="2" key="1">
    <citation type="submission" date="2021-03" db="EMBL/GenBank/DDBJ databases">
        <title>Draft genome sequence of rust myrtle Austropuccinia psidii MF-1, a brazilian biotype.</title>
        <authorList>
            <person name="Quecine M.C."/>
            <person name="Pachon D.M.R."/>
            <person name="Bonatelli M.L."/>
            <person name="Correr F.H."/>
            <person name="Franceschini L.M."/>
            <person name="Leite T.F."/>
            <person name="Margarido G.R.A."/>
            <person name="Almeida C.A."/>
            <person name="Ferrarezi J.A."/>
            <person name="Labate C.A."/>
        </authorList>
    </citation>
    <scope>NUCLEOTIDE SEQUENCE</scope>
    <source>
        <strain evidence="2">MF-1</strain>
    </source>
</reference>
<evidence type="ECO:0000313" key="2">
    <source>
        <dbReference type="EMBL" id="MBW0516229.1"/>
    </source>
</evidence>
<keyword evidence="3" id="KW-1185">Reference proteome</keyword>